<reference evidence="2" key="2">
    <citation type="submission" date="2023-01" db="EMBL/GenBank/DDBJ databases">
        <authorList>
            <person name="Sun Q."/>
            <person name="Evtushenko L."/>
        </authorList>
    </citation>
    <scope>NUCLEOTIDE SEQUENCE</scope>
    <source>
        <strain evidence="2">VKM B-2748</strain>
    </source>
</reference>
<dbReference type="EMBL" id="BSFL01000005">
    <property type="protein sequence ID" value="GLK81726.1"/>
    <property type="molecule type" value="Genomic_DNA"/>
</dbReference>
<dbReference type="Proteomes" id="UP001143309">
    <property type="component" value="Unassembled WGS sequence"/>
</dbReference>
<accession>A0A9W6JSC6</accession>
<comment type="caution">
    <text evidence="2">The sequence shown here is derived from an EMBL/GenBank/DDBJ whole genome shotgun (WGS) entry which is preliminary data.</text>
</comment>
<evidence type="ECO:0000313" key="2">
    <source>
        <dbReference type="EMBL" id="GLK81726.1"/>
    </source>
</evidence>
<evidence type="ECO:0000256" key="1">
    <source>
        <dbReference type="SAM" id="MobiDB-lite"/>
    </source>
</evidence>
<dbReference type="PROSITE" id="PS51257">
    <property type="entry name" value="PROKAR_LIPOPROTEIN"/>
    <property type="match status" value="1"/>
</dbReference>
<evidence type="ECO:0000313" key="3">
    <source>
        <dbReference type="Proteomes" id="UP001143309"/>
    </source>
</evidence>
<reference evidence="2" key="1">
    <citation type="journal article" date="2014" name="Int. J. Syst. Evol. Microbiol.">
        <title>Complete genome sequence of Corynebacterium casei LMG S-19264T (=DSM 44701T), isolated from a smear-ripened cheese.</title>
        <authorList>
            <consortium name="US DOE Joint Genome Institute (JGI-PGF)"/>
            <person name="Walter F."/>
            <person name="Albersmeier A."/>
            <person name="Kalinowski J."/>
            <person name="Ruckert C."/>
        </authorList>
    </citation>
    <scope>NUCLEOTIDE SEQUENCE</scope>
    <source>
        <strain evidence="2">VKM B-2748</strain>
    </source>
</reference>
<organism evidence="2 3">
    <name type="scientific">Methylopila turkensis</name>
    <dbReference type="NCBI Taxonomy" id="1437816"/>
    <lineage>
        <taxon>Bacteria</taxon>
        <taxon>Pseudomonadati</taxon>
        <taxon>Pseudomonadota</taxon>
        <taxon>Alphaproteobacteria</taxon>
        <taxon>Hyphomicrobiales</taxon>
        <taxon>Methylopilaceae</taxon>
        <taxon>Methylopila</taxon>
    </lineage>
</organism>
<name>A0A9W6JSC6_9HYPH</name>
<dbReference type="AlphaFoldDB" id="A0A9W6JSC6"/>
<keyword evidence="3" id="KW-1185">Reference proteome</keyword>
<gene>
    <name evidence="2" type="ORF">GCM10008174_34670</name>
</gene>
<dbReference type="InterPro" id="IPR046071">
    <property type="entry name" value="DUF6030"/>
</dbReference>
<feature type="region of interest" description="Disordered" evidence="1">
    <location>
        <begin position="227"/>
        <end position="260"/>
    </location>
</feature>
<proteinExistence type="predicted"/>
<protein>
    <submittedName>
        <fullName evidence="2">Uncharacterized protein</fullName>
    </submittedName>
</protein>
<dbReference type="Pfam" id="PF19495">
    <property type="entry name" value="DUF6030"/>
    <property type="match status" value="1"/>
</dbReference>
<sequence>MSSSRLTTIVVALAAAAFACALVFGLSWRRHHERAPAAAPPAAPAPRVQDPRDLLKDLPRDVALYLTAPAPDRPARFVLLPWIVPRAFCDGLQRAGLTGATLHEDEPPARGWTCVTDLVKPAAGPDEETSSLFVSARGLEPGRLDVIRLKLNLLDPRTAPAVRRAAREALRAIFAQFRWRPSEAALAAIDQLREQRFLERGAQFEFLREFGDAPRFNLIVTFPRTLPPGPADRYAPVRRPLQTPPPAPVDTTPEEADAAR</sequence>
<dbReference type="RefSeq" id="WP_271202204.1">
    <property type="nucleotide sequence ID" value="NZ_BSFL01000005.1"/>
</dbReference>